<evidence type="ECO:0000256" key="9">
    <source>
        <dbReference type="ARBA" id="ARBA00051693"/>
    </source>
</evidence>
<organism evidence="12 13">
    <name type="scientific">Euplotes crassus</name>
    <dbReference type="NCBI Taxonomy" id="5936"/>
    <lineage>
        <taxon>Eukaryota</taxon>
        <taxon>Sar</taxon>
        <taxon>Alveolata</taxon>
        <taxon>Ciliophora</taxon>
        <taxon>Intramacronucleata</taxon>
        <taxon>Spirotrichea</taxon>
        <taxon>Hypotrichia</taxon>
        <taxon>Euplotida</taxon>
        <taxon>Euplotidae</taxon>
        <taxon>Moneuplotes</taxon>
    </lineage>
</organism>
<dbReference type="PROSITE" id="PS50011">
    <property type="entry name" value="PROTEIN_KINASE_DOM"/>
    <property type="match status" value="1"/>
</dbReference>
<evidence type="ECO:0000313" key="13">
    <source>
        <dbReference type="Proteomes" id="UP001295684"/>
    </source>
</evidence>
<dbReference type="Proteomes" id="UP001295684">
    <property type="component" value="Unassembled WGS sequence"/>
</dbReference>
<comment type="catalytic activity">
    <reaction evidence="8">
        <text>L-threonyl-[protein] + ATP = O-phospho-L-threonyl-[protein] + ADP + H(+)</text>
        <dbReference type="Rhea" id="RHEA:46608"/>
        <dbReference type="Rhea" id="RHEA-COMP:11060"/>
        <dbReference type="Rhea" id="RHEA-COMP:11605"/>
        <dbReference type="ChEBI" id="CHEBI:15378"/>
        <dbReference type="ChEBI" id="CHEBI:30013"/>
        <dbReference type="ChEBI" id="CHEBI:30616"/>
        <dbReference type="ChEBI" id="CHEBI:61977"/>
        <dbReference type="ChEBI" id="CHEBI:456216"/>
        <dbReference type="EC" id="2.7.12.2"/>
    </reaction>
</comment>
<comment type="similarity">
    <text evidence="5">Belongs to the protein kinase superfamily. STE Ser/Thr protein kinase family. MAP kinase kinase subfamily.</text>
</comment>
<dbReference type="PANTHER" id="PTHR48013:SF9">
    <property type="entry name" value="DUAL SPECIFICITY MITOGEN-ACTIVATED PROTEIN KINASE KINASE 5"/>
    <property type="match status" value="1"/>
</dbReference>
<feature type="binding site" evidence="10">
    <location>
        <position position="104"/>
    </location>
    <ligand>
        <name>ATP</name>
        <dbReference type="ChEBI" id="CHEBI:30616"/>
    </ligand>
</feature>
<dbReference type="SUPFAM" id="SSF56112">
    <property type="entry name" value="Protein kinase-like (PK-like)"/>
    <property type="match status" value="1"/>
</dbReference>
<comment type="catalytic activity">
    <reaction evidence="9">
        <text>L-tyrosyl-[protein] + ATP = O-phospho-L-tyrosyl-[protein] + ADP + H(+)</text>
        <dbReference type="Rhea" id="RHEA:10596"/>
        <dbReference type="Rhea" id="RHEA-COMP:10136"/>
        <dbReference type="Rhea" id="RHEA-COMP:20101"/>
        <dbReference type="ChEBI" id="CHEBI:15378"/>
        <dbReference type="ChEBI" id="CHEBI:30616"/>
        <dbReference type="ChEBI" id="CHEBI:46858"/>
        <dbReference type="ChEBI" id="CHEBI:61978"/>
        <dbReference type="ChEBI" id="CHEBI:456216"/>
        <dbReference type="EC" id="2.7.12.2"/>
    </reaction>
</comment>
<reference evidence="12" key="1">
    <citation type="submission" date="2023-07" db="EMBL/GenBank/DDBJ databases">
        <authorList>
            <consortium name="AG Swart"/>
            <person name="Singh M."/>
            <person name="Singh A."/>
            <person name="Seah K."/>
            <person name="Emmerich C."/>
        </authorList>
    </citation>
    <scope>NUCLEOTIDE SEQUENCE</scope>
    <source>
        <strain evidence="12">DP1</strain>
    </source>
</reference>
<keyword evidence="3" id="KW-0418">Kinase</keyword>
<dbReference type="Gene3D" id="3.30.200.20">
    <property type="entry name" value="Phosphorylase Kinase, domain 1"/>
    <property type="match status" value="1"/>
</dbReference>
<dbReference type="AlphaFoldDB" id="A0AAD1XI60"/>
<dbReference type="Pfam" id="PF00069">
    <property type="entry name" value="Pkinase"/>
    <property type="match status" value="1"/>
</dbReference>
<dbReference type="EMBL" id="CAMPGE010014368">
    <property type="protein sequence ID" value="CAI2373045.1"/>
    <property type="molecule type" value="Genomic_DNA"/>
</dbReference>
<evidence type="ECO:0000256" key="5">
    <source>
        <dbReference type="ARBA" id="ARBA00038035"/>
    </source>
</evidence>
<comment type="caution">
    <text evidence="12">The sequence shown here is derived from an EMBL/GenBank/DDBJ whole genome shotgun (WGS) entry which is preliminary data.</text>
</comment>
<keyword evidence="13" id="KW-1185">Reference proteome</keyword>
<dbReference type="EC" id="2.7.12.2" evidence="6"/>
<accession>A0AAD1XI60</accession>
<dbReference type="PANTHER" id="PTHR48013">
    <property type="entry name" value="DUAL SPECIFICITY MITOGEN-ACTIVATED PROTEIN KINASE KINASE 5-RELATED"/>
    <property type="match status" value="1"/>
</dbReference>
<evidence type="ECO:0000259" key="11">
    <source>
        <dbReference type="PROSITE" id="PS50011"/>
    </source>
</evidence>
<keyword evidence="4 10" id="KW-0067">ATP-binding</keyword>
<evidence type="ECO:0000256" key="4">
    <source>
        <dbReference type="ARBA" id="ARBA00022840"/>
    </source>
</evidence>
<dbReference type="PROSITE" id="PS00107">
    <property type="entry name" value="PROTEIN_KINASE_ATP"/>
    <property type="match status" value="1"/>
</dbReference>
<sequence length="386" mass="43981">MEDSAEEGGFKKPSFLKKNLQLDCISSDMSMSASASYEVTGKAVKLKGAGIKIMNNGIVNEVTGENYGSINSEEILFKEQIGYGSGGCVHLAIHEPSGTQLAIKSLNVYDKDKRHQLLNELSSLNDGMQCDDLVQFYGSYYHDGRVRLVLEYMNCGSLRSFMDTIKNQFPDQVPLMPEYVICRCTYQILKALNFLHKKRHQIHRDMKPENILVNCLGEFKLTDFGISKQLYNTLNICKSFVGTLAYMSPERMNSESYSYPSDIWSLGLIIYEMGMGQFSYPQCKTFIEMREVVLNTDPPTFPDYCGFSENMHDFLKQCLQIDPQERAKASELLDHPWIQENLMVESEVIQWVQEISELKEQISNDNRVGKEDIAMLGLQDFIGLKE</sequence>
<name>A0AAD1XI60_EUPCR</name>
<dbReference type="SMART" id="SM00220">
    <property type="entry name" value="S_TKc"/>
    <property type="match status" value="1"/>
</dbReference>
<evidence type="ECO:0000256" key="10">
    <source>
        <dbReference type="PROSITE-ProRule" id="PRU10141"/>
    </source>
</evidence>
<evidence type="ECO:0000256" key="8">
    <source>
        <dbReference type="ARBA" id="ARBA00049299"/>
    </source>
</evidence>
<evidence type="ECO:0000313" key="12">
    <source>
        <dbReference type="EMBL" id="CAI2373045.1"/>
    </source>
</evidence>
<dbReference type="GO" id="GO:0005524">
    <property type="term" value="F:ATP binding"/>
    <property type="evidence" value="ECO:0007669"/>
    <property type="project" value="UniProtKB-UniRule"/>
</dbReference>
<protein>
    <recommendedName>
        <fullName evidence="6">mitogen-activated protein kinase kinase</fullName>
        <ecNumber evidence="6">2.7.12.2</ecNumber>
    </recommendedName>
</protein>
<feature type="domain" description="Protein kinase" evidence="11">
    <location>
        <begin position="75"/>
        <end position="338"/>
    </location>
</feature>
<keyword evidence="1" id="KW-0808">Transferase</keyword>
<comment type="catalytic activity">
    <reaction evidence="7">
        <text>L-seryl-[protein] + ATP = O-phospho-L-seryl-[protein] + ADP + H(+)</text>
        <dbReference type="Rhea" id="RHEA:17989"/>
        <dbReference type="Rhea" id="RHEA-COMP:9863"/>
        <dbReference type="Rhea" id="RHEA-COMP:11604"/>
        <dbReference type="ChEBI" id="CHEBI:15378"/>
        <dbReference type="ChEBI" id="CHEBI:29999"/>
        <dbReference type="ChEBI" id="CHEBI:30616"/>
        <dbReference type="ChEBI" id="CHEBI:83421"/>
        <dbReference type="ChEBI" id="CHEBI:456216"/>
        <dbReference type="EC" id="2.7.12.2"/>
    </reaction>
</comment>
<dbReference type="InterPro" id="IPR011009">
    <property type="entry name" value="Kinase-like_dom_sf"/>
</dbReference>
<dbReference type="InterPro" id="IPR017441">
    <property type="entry name" value="Protein_kinase_ATP_BS"/>
</dbReference>
<evidence type="ECO:0000256" key="6">
    <source>
        <dbReference type="ARBA" id="ARBA00038999"/>
    </source>
</evidence>
<proteinExistence type="inferred from homology"/>
<dbReference type="GO" id="GO:0004708">
    <property type="term" value="F:MAP kinase kinase activity"/>
    <property type="evidence" value="ECO:0007669"/>
    <property type="project" value="UniProtKB-EC"/>
</dbReference>
<evidence type="ECO:0000256" key="7">
    <source>
        <dbReference type="ARBA" id="ARBA00049014"/>
    </source>
</evidence>
<evidence type="ECO:0000256" key="3">
    <source>
        <dbReference type="ARBA" id="ARBA00022777"/>
    </source>
</evidence>
<keyword evidence="2 10" id="KW-0547">Nucleotide-binding</keyword>
<dbReference type="Gene3D" id="1.10.510.10">
    <property type="entry name" value="Transferase(Phosphotransferase) domain 1"/>
    <property type="match status" value="1"/>
</dbReference>
<gene>
    <name evidence="12" type="ORF">ECRASSUSDP1_LOCUS14383</name>
</gene>
<evidence type="ECO:0000256" key="2">
    <source>
        <dbReference type="ARBA" id="ARBA00022741"/>
    </source>
</evidence>
<evidence type="ECO:0000256" key="1">
    <source>
        <dbReference type="ARBA" id="ARBA00022679"/>
    </source>
</evidence>
<dbReference type="InterPro" id="IPR000719">
    <property type="entry name" value="Prot_kinase_dom"/>
</dbReference>